<feature type="compositionally biased region" description="Low complexity" evidence="9">
    <location>
        <begin position="12"/>
        <end position="24"/>
    </location>
</feature>
<dbReference type="Proteomes" id="UP001454036">
    <property type="component" value="Unassembled WGS sequence"/>
</dbReference>
<keyword evidence="3" id="KW-0805">Transcription regulation</keyword>
<keyword evidence="7" id="KW-0539">Nucleus</keyword>
<feature type="domain" description="AP2/ERF" evidence="10">
    <location>
        <begin position="62"/>
        <end position="120"/>
    </location>
</feature>
<protein>
    <submittedName>
        <fullName evidence="11">DNA-binding transcription factor</fullName>
    </submittedName>
</protein>
<keyword evidence="12" id="KW-1185">Reference proteome</keyword>
<comment type="caution">
    <text evidence="11">The sequence shown here is derived from an EMBL/GenBank/DDBJ whole genome shotgun (WGS) entry which is preliminary data.</text>
</comment>
<evidence type="ECO:0000313" key="11">
    <source>
        <dbReference type="EMBL" id="GAA0184872.1"/>
    </source>
</evidence>
<dbReference type="PRINTS" id="PR00367">
    <property type="entry name" value="ETHRSPELEMNT"/>
</dbReference>
<dbReference type="SMART" id="SM00380">
    <property type="entry name" value="AP2"/>
    <property type="match status" value="1"/>
</dbReference>
<keyword evidence="5" id="KW-0010">Activator</keyword>
<accession>A0AAV3RWX8</accession>
<keyword evidence="4 11" id="KW-0238">DNA-binding</keyword>
<dbReference type="GO" id="GO:0003677">
    <property type="term" value="F:DNA binding"/>
    <property type="evidence" value="ECO:0007669"/>
    <property type="project" value="UniProtKB-KW"/>
</dbReference>
<dbReference type="CDD" id="cd00018">
    <property type="entry name" value="AP2"/>
    <property type="match status" value="1"/>
</dbReference>
<dbReference type="GO" id="GO:0005634">
    <property type="term" value="C:nucleus"/>
    <property type="evidence" value="ECO:0007669"/>
    <property type="project" value="UniProtKB-SubCell"/>
</dbReference>
<evidence type="ECO:0000256" key="8">
    <source>
        <dbReference type="ARBA" id="ARBA00024343"/>
    </source>
</evidence>
<keyword evidence="6" id="KW-0804">Transcription</keyword>
<feature type="region of interest" description="Disordered" evidence="9">
    <location>
        <begin position="12"/>
        <end position="39"/>
    </location>
</feature>
<dbReference type="InterPro" id="IPR051032">
    <property type="entry name" value="AP2/ERF_TF_ERF_subfamily"/>
</dbReference>
<evidence type="ECO:0000313" key="12">
    <source>
        <dbReference type="Proteomes" id="UP001454036"/>
    </source>
</evidence>
<organism evidence="11 12">
    <name type="scientific">Lithospermum erythrorhizon</name>
    <name type="common">Purple gromwell</name>
    <name type="synonym">Lithospermum officinale var. erythrorhizon</name>
    <dbReference type="NCBI Taxonomy" id="34254"/>
    <lineage>
        <taxon>Eukaryota</taxon>
        <taxon>Viridiplantae</taxon>
        <taxon>Streptophyta</taxon>
        <taxon>Embryophyta</taxon>
        <taxon>Tracheophyta</taxon>
        <taxon>Spermatophyta</taxon>
        <taxon>Magnoliopsida</taxon>
        <taxon>eudicotyledons</taxon>
        <taxon>Gunneridae</taxon>
        <taxon>Pentapetalae</taxon>
        <taxon>asterids</taxon>
        <taxon>lamiids</taxon>
        <taxon>Boraginales</taxon>
        <taxon>Boraginaceae</taxon>
        <taxon>Boraginoideae</taxon>
        <taxon>Lithospermeae</taxon>
        <taxon>Lithospermum</taxon>
    </lineage>
</organism>
<dbReference type="GO" id="GO:0006952">
    <property type="term" value="P:defense response"/>
    <property type="evidence" value="ECO:0007669"/>
    <property type="project" value="UniProtKB-KW"/>
</dbReference>
<dbReference type="Gene3D" id="3.30.730.10">
    <property type="entry name" value="AP2/ERF domain"/>
    <property type="match status" value="1"/>
</dbReference>
<dbReference type="SUPFAM" id="SSF54171">
    <property type="entry name" value="DNA-binding domain"/>
    <property type="match status" value="1"/>
</dbReference>
<keyword evidence="2" id="KW-0611">Plant defense</keyword>
<dbReference type="PROSITE" id="PS51032">
    <property type="entry name" value="AP2_ERF"/>
    <property type="match status" value="1"/>
</dbReference>
<evidence type="ECO:0000256" key="6">
    <source>
        <dbReference type="ARBA" id="ARBA00023163"/>
    </source>
</evidence>
<comment type="subcellular location">
    <subcellularLocation>
        <location evidence="1">Nucleus</location>
    </subcellularLocation>
</comment>
<evidence type="ECO:0000256" key="5">
    <source>
        <dbReference type="ARBA" id="ARBA00023159"/>
    </source>
</evidence>
<reference evidence="11 12" key="1">
    <citation type="submission" date="2024-01" db="EMBL/GenBank/DDBJ databases">
        <title>The complete chloroplast genome sequence of Lithospermum erythrorhizon: insights into the phylogenetic relationship among Boraginaceae species and the maternal lineages of purple gromwells.</title>
        <authorList>
            <person name="Okada T."/>
            <person name="Watanabe K."/>
        </authorList>
    </citation>
    <scope>NUCLEOTIDE SEQUENCE [LARGE SCALE GENOMIC DNA]</scope>
</reference>
<sequence>MKDHYHLQPLSESSCDCISSSSSSTKRHREEITTTNSSEIKKIKNTPQNNVSNINGSSKHPVYRGVRMRAWGKWVSEIREPKKKSRIWLGTFSTPEMAARAHDVAALAIKGCTSAVLNFPHLATMLPRPVTCSARDVQAAALLAANMAHLDPPQPEEKYNSPENCSVTSSSACSTVDDVSKPESSEEVEEELSEIVKLPSLGTSYETVALPSYDSVAVEEEWEYDHQWLNMEDYEGYSFCESNNVGVDNVISESFGGILW</sequence>
<proteinExistence type="inferred from homology"/>
<evidence type="ECO:0000256" key="4">
    <source>
        <dbReference type="ARBA" id="ARBA00023125"/>
    </source>
</evidence>
<dbReference type="AlphaFoldDB" id="A0AAV3RWX8"/>
<evidence type="ECO:0000256" key="2">
    <source>
        <dbReference type="ARBA" id="ARBA00022821"/>
    </source>
</evidence>
<dbReference type="PANTHER" id="PTHR31985:SF216">
    <property type="entry name" value="TRANSCRIPTION FACTOR AP2-EREBP FAMILY"/>
    <property type="match status" value="1"/>
</dbReference>
<dbReference type="PANTHER" id="PTHR31985">
    <property type="entry name" value="ETHYLENE-RESPONSIVE TRANSCRIPTION FACTOR ERF042-RELATED"/>
    <property type="match status" value="1"/>
</dbReference>
<dbReference type="InterPro" id="IPR036955">
    <property type="entry name" value="AP2/ERF_dom_sf"/>
</dbReference>
<dbReference type="Pfam" id="PF00847">
    <property type="entry name" value="AP2"/>
    <property type="match status" value="1"/>
</dbReference>
<evidence type="ECO:0000256" key="7">
    <source>
        <dbReference type="ARBA" id="ARBA00023242"/>
    </source>
</evidence>
<evidence type="ECO:0000259" key="10">
    <source>
        <dbReference type="PROSITE" id="PS51032"/>
    </source>
</evidence>
<comment type="similarity">
    <text evidence="8">Belongs to the AP2/ERF transcription factor family. ERF subfamily.</text>
</comment>
<evidence type="ECO:0000256" key="3">
    <source>
        <dbReference type="ARBA" id="ARBA00023015"/>
    </source>
</evidence>
<dbReference type="EMBL" id="BAABME010012230">
    <property type="protein sequence ID" value="GAA0184872.1"/>
    <property type="molecule type" value="Genomic_DNA"/>
</dbReference>
<evidence type="ECO:0000256" key="1">
    <source>
        <dbReference type="ARBA" id="ARBA00004123"/>
    </source>
</evidence>
<evidence type="ECO:0000256" key="9">
    <source>
        <dbReference type="SAM" id="MobiDB-lite"/>
    </source>
</evidence>
<gene>
    <name evidence="11" type="ORF">LIER_32160</name>
</gene>
<dbReference type="GO" id="GO:0003700">
    <property type="term" value="F:DNA-binding transcription factor activity"/>
    <property type="evidence" value="ECO:0007669"/>
    <property type="project" value="InterPro"/>
</dbReference>
<dbReference type="InterPro" id="IPR001471">
    <property type="entry name" value="AP2/ERF_dom"/>
</dbReference>
<dbReference type="InterPro" id="IPR016177">
    <property type="entry name" value="DNA-bd_dom_sf"/>
</dbReference>
<dbReference type="FunFam" id="3.30.730.10:FF:000001">
    <property type="entry name" value="Ethylene-responsive transcription factor 2"/>
    <property type="match status" value="1"/>
</dbReference>
<name>A0AAV3RWX8_LITER</name>